<dbReference type="EMBL" id="CP036266">
    <property type="protein sequence ID" value="QDT22822.1"/>
    <property type="molecule type" value="Genomic_DNA"/>
</dbReference>
<keyword evidence="2" id="KW-1133">Transmembrane helix</keyword>
<keyword evidence="2" id="KW-0812">Transmembrane</keyword>
<feature type="transmembrane region" description="Helical" evidence="2">
    <location>
        <begin position="108"/>
        <end position="127"/>
    </location>
</feature>
<dbReference type="Gene3D" id="2.20.28.160">
    <property type="match status" value="1"/>
</dbReference>
<reference evidence="3 4" key="1">
    <citation type="submission" date="2019-02" db="EMBL/GenBank/DDBJ databases">
        <title>Deep-cultivation of Planctomycetes and their phenomic and genomic characterization uncovers novel biology.</title>
        <authorList>
            <person name="Wiegand S."/>
            <person name="Jogler M."/>
            <person name="Boedeker C."/>
            <person name="Pinto D."/>
            <person name="Vollmers J."/>
            <person name="Rivas-Marin E."/>
            <person name="Kohn T."/>
            <person name="Peeters S.H."/>
            <person name="Heuer A."/>
            <person name="Rast P."/>
            <person name="Oberbeckmann S."/>
            <person name="Bunk B."/>
            <person name="Jeske O."/>
            <person name="Meyerdierks A."/>
            <person name="Storesund J.E."/>
            <person name="Kallscheuer N."/>
            <person name="Luecker S."/>
            <person name="Lage O.M."/>
            <person name="Pohl T."/>
            <person name="Merkel B.J."/>
            <person name="Hornburger P."/>
            <person name="Mueller R.-W."/>
            <person name="Bruemmer F."/>
            <person name="Labrenz M."/>
            <person name="Spormann A.M."/>
            <person name="Op den Camp H."/>
            <person name="Overmann J."/>
            <person name="Amann R."/>
            <person name="Jetten M.S.M."/>
            <person name="Mascher T."/>
            <person name="Medema M.H."/>
            <person name="Devos D.P."/>
            <person name="Kaster A.-K."/>
            <person name="Ovreas L."/>
            <person name="Rohde M."/>
            <person name="Galperin M.Y."/>
            <person name="Jogler C."/>
        </authorList>
    </citation>
    <scope>NUCLEOTIDE SEQUENCE [LARGE SCALE GENOMIC DNA]</scope>
    <source>
        <strain evidence="3 4">HG66A1</strain>
    </source>
</reference>
<name>A0A517PTX2_9PLAN</name>
<keyword evidence="2" id="KW-0472">Membrane</keyword>
<organism evidence="3 4">
    <name type="scientific">Gimesia chilikensis</name>
    <dbReference type="NCBI Taxonomy" id="2605989"/>
    <lineage>
        <taxon>Bacteria</taxon>
        <taxon>Pseudomonadati</taxon>
        <taxon>Planctomycetota</taxon>
        <taxon>Planctomycetia</taxon>
        <taxon>Planctomycetales</taxon>
        <taxon>Planctomycetaceae</taxon>
        <taxon>Gimesia</taxon>
    </lineage>
</organism>
<evidence type="ECO:0000256" key="2">
    <source>
        <dbReference type="SAM" id="Phobius"/>
    </source>
</evidence>
<protein>
    <submittedName>
        <fullName evidence="3">Uncharacterized protein</fullName>
    </submittedName>
</protein>
<dbReference type="AlphaFoldDB" id="A0A517PTX2"/>
<keyword evidence="4" id="KW-1185">Reference proteome</keyword>
<evidence type="ECO:0000313" key="3">
    <source>
        <dbReference type="EMBL" id="QDT22822.1"/>
    </source>
</evidence>
<evidence type="ECO:0000256" key="1">
    <source>
        <dbReference type="SAM" id="MobiDB-lite"/>
    </source>
</evidence>
<accession>A0A517PTX2</accession>
<proteinExistence type="predicted"/>
<dbReference type="Proteomes" id="UP000320421">
    <property type="component" value="Chromosome"/>
</dbReference>
<dbReference type="RefSeq" id="WP_145189288.1">
    <property type="nucleotide sequence ID" value="NZ_CP036266.1"/>
</dbReference>
<dbReference type="OrthoDB" id="209478at2"/>
<evidence type="ECO:0000313" key="4">
    <source>
        <dbReference type="Proteomes" id="UP000320421"/>
    </source>
</evidence>
<gene>
    <name evidence="3" type="ORF">HG66A1_46330</name>
</gene>
<sequence length="342" mass="37512">MAIQFDCPYCTSTLKVPDASAGKQGDCPRCGTKLVIPNPFAMSEQAAPAAQETQAVSQTQAPAMDAPAGASQEAAPPAGDSVAVQQRPLSTATAQYLRKRRRSNVGPILLIILCFGLMLGAAGYFYYTYGPRLEGNLVGARLSPEDASLEQLQKTSDLGLSEDVIQAVNNSFKETPRRVQSDLMEMTFFGPEQGGLKVRLKPGAKTEIVRVDLTGDPALLEYIKQHGTQLDQPRYTELQSQLAAFYTDWNRFLQEGGPMPDLINYRNTIGLNSLIGGLGYHMEARVNNRVFPCVHDDYDGGLYFLVPKGTLQFEILGSQMENGWTKFPGKYTVQVTQEYQGH</sequence>
<feature type="region of interest" description="Disordered" evidence="1">
    <location>
        <begin position="47"/>
        <end position="85"/>
    </location>
</feature>